<evidence type="ECO:0000256" key="9">
    <source>
        <dbReference type="ARBA" id="ARBA00023204"/>
    </source>
</evidence>
<sequence>MPEGDSVFRVAAQLQQVLGGRVLTLADLRVPAHATADLVGRRVLEVAPRGKHLLTRLDGGLTLHTHLRMDGRWKVFTAGERWTGGADWQIRAVLGTAGHTAVGYRLPVVELLPTAQEESTVGHLGPDLLGPGWDAEEALRRLLAQPERPIAPALLDQCNLAGIGNVYANELCFMAGVTPWTPVGQVARLDRVVALAHRLLGLNRLRHGHVTTGDTRVDRRHWVYGRARQPCRRCGTPVRTTGFGAAGPGASAQDRVVFWCPRCQSGPTGASTDGAGGSRTTEGQTRRRRLV</sequence>
<dbReference type="PROSITE" id="PS51066">
    <property type="entry name" value="ZF_FPG_2"/>
    <property type="match status" value="1"/>
</dbReference>
<comment type="similarity">
    <text evidence="1">Belongs to the FPG family.</text>
</comment>
<dbReference type="Proteomes" id="UP001592582">
    <property type="component" value="Unassembled WGS sequence"/>
</dbReference>
<keyword evidence="5 13" id="KW-0863">Zinc-finger</keyword>
<dbReference type="InterPro" id="IPR015886">
    <property type="entry name" value="H2TH_FPG"/>
</dbReference>
<evidence type="ECO:0000256" key="4">
    <source>
        <dbReference type="ARBA" id="ARBA00022763"/>
    </source>
</evidence>
<evidence type="ECO:0000256" key="1">
    <source>
        <dbReference type="ARBA" id="ARBA00009409"/>
    </source>
</evidence>
<evidence type="ECO:0000313" key="18">
    <source>
        <dbReference type="Proteomes" id="UP001592582"/>
    </source>
</evidence>
<dbReference type="InterPro" id="IPR035937">
    <property type="entry name" value="FPG_N"/>
</dbReference>
<evidence type="ECO:0000259" key="16">
    <source>
        <dbReference type="PROSITE" id="PS51068"/>
    </source>
</evidence>
<dbReference type="PANTHER" id="PTHR42697:SF1">
    <property type="entry name" value="ENDONUCLEASE 8"/>
    <property type="match status" value="1"/>
</dbReference>
<protein>
    <recommendedName>
        <fullName evidence="2">DNA-(apurinic or apyrimidinic site) lyase</fullName>
        <ecNumber evidence="2">4.2.99.18</ecNumber>
    </recommendedName>
</protein>
<organism evidence="17 18">
    <name type="scientific">Streptacidiphilus alkalitolerans</name>
    <dbReference type="NCBI Taxonomy" id="3342712"/>
    <lineage>
        <taxon>Bacteria</taxon>
        <taxon>Bacillati</taxon>
        <taxon>Actinomycetota</taxon>
        <taxon>Actinomycetes</taxon>
        <taxon>Kitasatosporales</taxon>
        <taxon>Streptomycetaceae</taxon>
        <taxon>Streptacidiphilus</taxon>
    </lineage>
</organism>
<accession>A0ABV6V393</accession>
<dbReference type="InterPro" id="IPR000214">
    <property type="entry name" value="Znf_DNA_glyclase/AP_lyase"/>
</dbReference>
<evidence type="ECO:0000256" key="11">
    <source>
        <dbReference type="ARBA" id="ARBA00023268"/>
    </source>
</evidence>
<keyword evidence="7" id="KW-0862">Zinc</keyword>
<keyword evidence="8" id="KW-0238">DNA-binding</keyword>
<evidence type="ECO:0000256" key="2">
    <source>
        <dbReference type="ARBA" id="ARBA00012720"/>
    </source>
</evidence>
<gene>
    <name evidence="17" type="ORF">ACEZDG_02500</name>
</gene>
<proteinExistence type="inferred from homology"/>
<dbReference type="SUPFAM" id="SSF81624">
    <property type="entry name" value="N-terminal domain of MutM-like DNA repair proteins"/>
    <property type="match status" value="1"/>
</dbReference>
<evidence type="ECO:0000256" key="10">
    <source>
        <dbReference type="ARBA" id="ARBA00023239"/>
    </source>
</evidence>
<evidence type="ECO:0000256" key="8">
    <source>
        <dbReference type="ARBA" id="ARBA00023125"/>
    </source>
</evidence>
<comment type="caution">
    <text evidence="17">The sequence shown here is derived from an EMBL/GenBank/DDBJ whole genome shotgun (WGS) entry which is preliminary data.</text>
</comment>
<dbReference type="CDD" id="cd08971">
    <property type="entry name" value="AcNei2_N"/>
    <property type="match status" value="1"/>
</dbReference>
<dbReference type="SMART" id="SM01232">
    <property type="entry name" value="H2TH"/>
    <property type="match status" value="1"/>
</dbReference>
<keyword evidence="10" id="KW-0456">Lyase</keyword>
<evidence type="ECO:0000313" key="17">
    <source>
        <dbReference type="EMBL" id="MFC1408148.1"/>
    </source>
</evidence>
<keyword evidence="3" id="KW-0479">Metal-binding</keyword>
<dbReference type="SMART" id="SM00898">
    <property type="entry name" value="Fapy_DNA_glyco"/>
    <property type="match status" value="1"/>
</dbReference>
<dbReference type="Pfam" id="PF06831">
    <property type="entry name" value="H2TH"/>
    <property type="match status" value="1"/>
</dbReference>
<evidence type="ECO:0000259" key="15">
    <source>
        <dbReference type="PROSITE" id="PS51066"/>
    </source>
</evidence>
<keyword evidence="12" id="KW-0326">Glycosidase</keyword>
<evidence type="ECO:0000256" key="7">
    <source>
        <dbReference type="ARBA" id="ARBA00022833"/>
    </source>
</evidence>
<dbReference type="EC" id="4.2.99.18" evidence="2"/>
<keyword evidence="6" id="KW-0378">Hydrolase</keyword>
<dbReference type="InterPro" id="IPR044090">
    <property type="entry name" value="Nei2_N"/>
</dbReference>
<dbReference type="Gene3D" id="3.20.190.10">
    <property type="entry name" value="MutM-like, N-terminal"/>
    <property type="match status" value="1"/>
</dbReference>
<dbReference type="RefSeq" id="WP_380501703.1">
    <property type="nucleotide sequence ID" value="NZ_JBHEZX010000001.1"/>
</dbReference>
<name>A0ABV6V393_9ACTN</name>
<dbReference type="SUPFAM" id="SSF57716">
    <property type="entry name" value="Glucocorticoid receptor-like (DNA-binding domain)"/>
    <property type="match status" value="1"/>
</dbReference>
<dbReference type="InterPro" id="IPR010979">
    <property type="entry name" value="Ribosomal_uS13-like_H2TH"/>
</dbReference>
<evidence type="ECO:0000256" key="14">
    <source>
        <dbReference type="SAM" id="MobiDB-lite"/>
    </source>
</evidence>
<feature type="domain" description="FPG-type" evidence="15">
    <location>
        <begin position="222"/>
        <end position="265"/>
    </location>
</feature>
<reference evidence="17 18" key="1">
    <citation type="submission" date="2024-09" db="EMBL/GenBank/DDBJ databases">
        <authorList>
            <person name="Lee S.D."/>
        </authorList>
    </citation>
    <scope>NUCLEOTIDE SEQUENCE [LARGE SCALE GENOMIC DNA]</scope>
    <source>
        <strain evidence="17 18">N1-1</strain>
    </source>
</reference>
<dbReference type="EMBL" id="JBHEZX010000001">
    <property type="protein sequence ID" value="MFC1408148.1"/>
    <property type="molecule type" value="Genomic_DNA"/>
</dbReference>
<dbReference type="SUPFAM" id="SSF46946">
    <property type="entry name" value="S13-like H2TH domain"/>
    <property type="match status" value="1"/>
</dbReference>
<dbReference type="PROSITE" id="PS51068">
    <property type="entry name" value="FPG_CAT"/>
    <property type="match status" value="1"/>
</dbReference>
<feature type="region of interest" description="Disordered" evidence="14">
    <location>
        <begin position="267"/>
        <end position="291"/>
    </location>
</feature>
<dbReference type="PANTHER" id="PTHR42697">
    <property type="entry name" value="ENDONUCLEASE 8"/>
    <property type="match status" value="1"/>
</dbReference>
<feature type="domain" description="Formamidopyrimidine-DNA glycosylase catalytic" evidence="16">
    <location>
        <begin position="2"/>
        <end position="79"/>
    </location>
</feature>
<dbReference type="Gene3D" id="1.10.8.50">
    <property type="match status" value="1"/>
</dbReference>
<evidence type="ECO:0000256" key="3">
    <source>
        <dbReference type="ARBA" id="ARBA00022723"/>
    </source>
</evidence>
<keyword evidence="9" id="KW-0234">DNA repair</keyword>
<dbReference type="Pfam" id="PF01149">
    <property type="entry name" value="Fapy_DNA_glyco"/>
    <property type="match status" value="1"/>
</dbReference>
<evidence type="ECO:0000256" key="12">
    <source>
        <dbReference type="ARBA" id="ARBA00023295"/>
    </source>
</evidence>
<keyword evidence="11" id="KW-0511">Multifunctional enzyme</keyword>
<keyword evidence="4" id="KW-0227">DNA damage</keyword>
<evidence type="ECO:0000256" key="5">
    <source>
        <dbReference type="ARBA" id="ARBA00022771"/>
    </source>
</evidence>
<keyword evidence="18" id="KW-1185">Reference proteome</keyword>
<dbReference type="InterPro" id="IPR012319">
    <property type="entry name" value="FPG_cat"/>
</dbReference>
<evidence type="ECO:0000256" key="13">
    <source>
        <dbReference type="PROSITE-ProRule" id="PRU00391"/>
    </source>
</evidence>
<evidence type="ECO:0000256" key="6">
    <source>
        <dbReference type="ARBA" id="ARBA00022801"/>
    </source>
</evidence>